<evidence type="ECO:0008006" key="4">
    <source>
        <dbReference type="Google" id="ProtNLM"/>
    </source>
</evidence>
<keyword evidence="3" id="KW-1185">Reference proteome</keyword>
<dbReference type="InterPro" id="IPR042635">
    <property type="entry name" value="MEGF10/SREC1/2-like"/>
</dbReference>
<dbReference type="PANTHER" id="PTHR24043">
    <property type="entry name" value="SCAVENGER RECEPTOR CLASS F"/>
    <property type="match status" value="1"/>
</dbReference>
<dbReference type="GO" id="GO:0005044">
    <property type="term" value="F:scavenger receptor activity"/>
    <property type="evidence" value="ECO:0007669"/>
    <property type="project" value="InterPro"/>
</dbReference>
<dbReference type="SUPFAM" id="SSF57184">
    <property type="entry name" value="Growth factor receptor domain"/>
    <property type="match status" value="1"/>
</dbReference>
<dbReference type="Proteomes" id="UP000005408">
    <property type="component" value="Unassembled WGS sequence"/>
</dbReference>
<keyword evidence="1" id="KW-0245">EGF-like domain</keyword>
<accession>A0A8W8NX43</accession>
<protein>
    <recommendedName>
        <fullName evidence="4">Multiple epidermal growth factor-like domains 10</fullName>
    </recommendedName>
</protein>
<reference evidence="2" key="1">
    <citation type="submission" date="2022-08" db="UniProtKB">
        <authorList>
            <consortium name="EnsemblMetazoa"/>
        </authorList>
    </citation>
    <scope>IDENTIFICATION</scope>
    <source>
        <strain evidence="2">05x7-T-G4-1.051#20</strain>
    </source>
</reference>
<evidence type="ECO:0000256" key="1">
    <source>
        <dbReference type="ARBA" id="ARBA00022536"/>
    </source>
</evidence>
<sequence length="253" mass="28540">MVCTAVAVKFLVPSTVITTFVTFSREPVLGVSLDGLGHPATQYLQNIRHPSFVFVRFNTTKLDFKRVEFSFSLECIEGWYGDNCRHQCMGHCRDNTTCNHVTGQCSRECAAGWTGTLCDRVCDDGTYGHDCKNNCSGHCLNGSICNKQTGHCDMGCDPGYTNNDCSSECFQSYGENCQYPCSEHCIDHKCDRFNGKCLCDAKHGSYFYNRSLQQVTLIFICVVDLMQNRLLAQMMHLTIKISVFHRSRTHIKL</sequence>
<dbReference type="Gene3D" id="2.170.300.10">
    <property type="entry name" value="Tie2 ligand-binding domain superfamily"/>
    <property type="match status" value="1"/>
</dbReference>
<dbReference type="EnsemblMetazoa" id="G8205.1">
    <property type="protein sequence ID" value="G8205.1:cds"/>
    <property type="gene ID" value="G8205"/>
</dbReference>
<dbReference type="PANTHER" id="PTHR24043:SF8">
    <property type="entry name" value="EGF-LIKE DOMAIN-CONTAINING PROTEIN"/>
    <property type="match status" value="1"/>
</dbReference>
<dbReference type="InterPro" id="IPR009030">
    <property type="entry name" value="Growth_fac_rcpt_cys_sf"/>
</dbReference>
<evidence type="ECO:0000313" key="3">
    <source>
        <dbReference type="Proteomes" id="UP000005408"/>
    </source>
</evidence>
<dbReference type="AlphaFoldDB" id="A0A8W8NX43"/>
<evidence type="ECO:0000313" key="2">
    <source>
        <dbReference type="EnsemblMetazoa" id="G8205.1:cds"/>
    </source>
</evidence>
<organism evidence="2 3">
    <name type="scientific">Magallana gigas</name>
    <name type="common">Pacific oyster</name>
    <name type="synonym">Crassostrea gigas</name>
    <dbReference type="NCBI Taxonomy" id="29159"/>
    <lineage>
        <taxon>Eukaryota</taxon>
        <taxon>Metazoa</taxon>
        <taxon>Spiralia</taxon>
        <taxon>Lophotrochozoa</taxon>
        <taxon>Mollusca</taxon>
        <taxon>Bivalvia</taxon>
        <taxon>Autobranchia</taxon>
        <taxon>Pteriomorphia</taxon>
        <taxon>Ostreida</taxon>
        <taxon>Ostreoidea</taxon>
        <taxon>Ostreidae</taxon>
        <taxon>Magallana</taxon>
    </lineage>
</organism>
<proteinExistence type="predicted"/>
<name>A0A8W8NX43_MAGGI</name>